<dbReference type="Pfam" id="PF01425">
    <property type="entry name" value="Amidase"/>
    <property type="match status" value="1"/>
</dbReference>
<accession>A0ABR3WAH6</accession>
<comment type="caution">
    <text evidence="2">The sequence shown here is derived from an EMBL/GenBank/DDBJ whole genome shotgun (WGS) entry which is preliminary data.</text>
</comment>
<dbReference type="Proteomes" id="UP001583177">
    <property type="component" value="Unassembled WGS sequence"/>
</dbReference>
<organism evidence="2 3">
    <name type="scientific">Diaporthe australafricana</name>
    <dbReference type="NCBI Taxonomy" id="127596"/>
    <lineage>
        <taxon>Eukaryota</taxon>
        <taxon>Fungi</taxon>
        <taxon>Dikarya</taxon>
        <taxon>Ascomycota</taxon>
        <taxon>Pezizomycotina</taxon>
        <taxon>Sordariomycetes</taxon>
        <taxon>Sordariomycetidae</taxon>
        <taxon>Diaporthales</taxon>
        <taxon>Diaporthaceae</taxon>
        <taxon>Diaporthe</taxon>
    </lineage>
</organism>
<evidence type="ECO:0000313" key="2">
    <source>
        <dbReference type="EMBL" id="KAL1857106.1"/>
    </source>
</evidence>
<dbReference type="InterPro" id="IPR036928">
    <property type="entry name" value="AS_sf"/>
</dbReference>
<dbReference type="InterPro" id="IPR023631">
    <property type="entry name" value="Amidase_dom"/>
</dbReference>
<keyword evidence="3" id="KW-1185">Reference proteome</keyword>
<gene>
    <name evidence="2" type="ORF">Daus18300_010449</name>
</gene>
<dbReference type="SUPFAM" id="SSF75304">
    <property type="entry name" value="Amidase signature (AS) enzymes"/>
    <property type="match status" value="1"/>
</dbReference>
<reference evidence="2 3" key="1">
    <citation type="journal article" date="2024" name="IMA Fungus">
        <title>IMA Genome - F19 : A genome assembly and annotation guide to empower mycologists, including annotated draft genome sequences of Ceratocystis pirilliformis, Diaporthe australafricana, Fusarium ophioides, Paecilomyces lecythidis, and Sporothrix stenoceras.</title>
        <authorList>
            <person name="Aylward J."/>
            <person name="Wilson A.M."/>
            <person name="Visagie C.M."/>
            <person name="Spraker J."/>
            <person name="Barnes I."/>
            <person name="Buitendag C."/>
            <person name="Ceriani C."/>
            <person name="Del Mar Angel L."/>
            <person name="du Plessis D."/>
            <person name="Fuchs T."/>
            <person name="Gasser K."/>
            <person name="Kramer D."/>
            <person name="Li W."/>
            <person name="Munsamy K."/>
            <person name="Piso A."/>
            <person name="Price J.L."/>
            <person name="Sonnekus B."/>
            <person name="Thomas C."/>
            <person name="van der Nest A."/>
            <person name="van Dijk A."/>
            <person name="van Heerden A."/>
            <person name="van Vuuren N."/>
            <person name="Yilmaz N."/>
            <person name="Duong T.A."/>
            <person name="van der Merwe N.A."/>
            <person name="Wingfield M.J."/>
            <person name="Wingfield B.D."/>
        </authorList>
    </citation>
    <scope>NUCLEOTIDE SEQUENCE [LARGE SCALE GENOMIC DNA]</scope>
    <source>
        <strain evidence="2 3">CMW 18300</strain>
    </source>
</reference>
<feature type="domain" description="Amidase" evidence="1">
    <location>
        <begin position="141"/>
        <end position="235"/>
    </location>
</feature>
<dbReference type="EMBL" id="JAWRVE010000115">
    <property type="protein sequence ID" value="KAL1857106.1"/>
    <property type="molecule type" value="Genomic_DNA"/>
</dbReference>
<sequence>MSLLPTSVDVLDQSGRNEMDRLLTSPQLLRLDAAELADMMRAGSLTSTVLVESVLAQMDRFENGDTNLNAMLDVAPLEVVMKRAVELDSERRRGYIRGPLHGIPIIIKDCISTHPDLGMKTSIGSYALINSRPARSSTVVDRVPGGSSTGSAVGVSAGYSPITVAQETEGSIIQPAARAGLYAIKPTPGTIPSDGVWTISSKFDSLGPMAKSAHDLYDLYRALVEDESGQEIVPPLTSSGFQSLTVGFLDPEVWIFGDEYLHPLPGLKEQLKKTFRDTAAALAEKTAKAVFDVAIPLTGDLKIGELDAIQVVACTLDYNGRPFGLSVMAREGREDLLFAFMKAWEASFPWRPIPKMLDKEKLGSL</sequence>
<proteinExistence type="predicted"/>
<name>A0ABR3WAH6_9PEZI</name>
<dbReference type="Gene3D" id="3.90.1300.10">
    <property type="entry name" value="Amidase signature (AS) domain"/>
    <property type="match status" value="3"/>
</dbReference>
<evidence type="ECO:0000259" key="1">
    <source>
        <dbReference type="Pfam" id="PF01425"/>
    </source>
</evidence>
<dbReference type="PANTHER" id="PTHR42678">
    <property type="entry name" value="AMIDASE"/>
    <property type="match status" value="1"/>
</dbReference>
<evidence type="ECO:0000313" key="3">
    <source>
        <dbReference type="Proteomes" id="UP001583177"/>
    </source>
</evidence>
<protein>
    <recommendedName>
        <fullName evidence="1">Amidase domain-containing protein</fullName>
    </recommendedName>
</protein>
<dbReference type="PANTHER" id="PTHR42678:SF34">
    <property type="entry name" value="OS04G0183300 PROTEIN"/>
    <property type="match status" value="1"/>
</dbReference>